<gene>
    <name evidence="2" type="ORF">PLEPLA_LOCUS10370</name>
</gene>
<sequence length="90" mass="10078">MFGRGVVIHTLARSPLLRRGGPIPLCQFQVAPSPPPPLLGGSSELNPLVGAEHRERYRDEPPPWNRPGDERADYKTPPHHRSPRMKMPEA</sequence>
<reference evidence="2" key="1">
    <citation type="submission" date="2020-03" db="EMBL/GenBank/DDBJ databases">
        <authorList>
            <person name="Weist P."/>
        </authorList>
    </citation>
    <scope>NUCLEOTIDE SEQUENCE</scope>
</reference>
<organism evidence="2 3">
    <name type="scientific">Pleuronectes platessa</name>
    <name type="common">European plaice</name>
    <dbReference type="NCBI Taxonomy" id="8262"/>
    <lineage>
        <taxon>Eukaryota</taxon>
        <taxon>Metazoa</taxon>
        <taxon>Chordata</taxon>
        <taxon>Craniata</taxon>
        <taxon>Vertebrata</taxon>
        <taxon>Euteleostomi</taxon>
        <taxon>Actinopterygii</taxon>
        <taxon>Neopterygii</taxon>
        <taxon>Teleostei</taxon>
        <taxon>Neoteleostei</taxon>
        <taxon>Acanthomorphata</taxon>
        <taxon>Carangaria</taxon>
        <taxon>Pleuronectiformes</taxon>
        <taxon>Pleuronectoidei</taxon>
        <taxon>Pleuronectidae</taxon>
        <taxon>Pleuronectes</taxon>
    </lineage>
</organism>
<dbReference type="Proteomes" id="UP001153269">
    <property type="component" value="Unassembled WGS sequence"/>
</dbReference>
<proteinExistence type="predicted"/>
<evidence type="ECO:0000313" key="3">
    <source>
        <dbReference type="Proteomes" id="UP001153269"/>
    </source>
</evidence>
<feature type="compositionally biased region" description="Basic and acidic residues" evidence="1">
    <location>
        <begin position="51"/>
        <end position="76"/>
    </location>
</feature>
<evidence type="ECO:0000313" key="2">
    <source>
        <dbReference type="EMBL" id="CAB1422454.1"/>
    </source>
</evidence>
<keyword evidence="3" id="KW-1185">Reference proteome</keyword>
<feature type="compositionally biased region" description="Low complexity" evidence="1">
    <location>
        <begin position="39"/>
        <end position="48"/>
    </location>
</feature>
<accession>A0A9N7U0C0</accession>
<dbReference type="EMBL" id="CADEAL010000584">
    <property type="protein sequence ID" value="CAB1422454.1"/>
    <property type="molecule type" value="Genomic_DNA"/>
</dbReference>
<feature type="region of interest" description="Disordered" evidence="1">
    <location>
        <begin position="31"/>
        <end position="90"/>
    </location>
</feature>
<evidence type="ECO:0000256" key="1">
    <source>
        <dbReference type="SAM" id="MobiDB-lite"/>
    </source>
</evidence>
<name>A0A9N7U0C0_PLEPL</name>
<comment type="caution">
    <text evidence="2">The sequence shown here is derived from an EMBL/GenBank/DDBJ whole genome shotgun (WGS) entry which is preliminary data.</text>
</comment>
<dbReference type="AlphaFoldDB" id="A0A9N7U0C0"/>
<protein>
    <submittedName>
        <fullName evidence="2">Uncharacterized protein</fullName>
    </submittedName>
</protein>